<dbReference type="AlphaFoldDB" id="A0A0A9R3T0"/>
<dbReference type="PANTHER" id="PTHR47069">
    <property type="match status" value="1"/>
</dbReference>
<name>A0A0A9R3T0_ARUDO</name>
<accession>A0A0A9R3T0</accession>
<reference evidence="1" key="1">
    <citation type="submission" date="2014-09" db="EMBL/GenBank/DDBJ databases">
        <authorList>
            <person name="Magalhaes I.L.F."/>
            <person name="Oliveira U."/>
            <person name="Santos F.R."/>
            <person name="Vidigal T.H.D.A."/>
            <person name="Brescovit A.D."/>
            <person name="Santos A.J."/>
        </authorList>
    </citation>
    <scope>NUCLEOTIDE SEQUENCE</scope>
    <source>
        <tissue evidence="1">Shoot tissue taken approximately 20 cm above the soil surface</tissue>
    </source>
</reference>
<evidence type="ECO:0000313" key="1">
    <source>
        <dbReference type="EMBL" id="JAE20741.1"/>
    </source>
</evidence>
<protein>
    <submittedName>
        <fullName evidence="1">Uncharacterized protein</fullName>
    </submittedName>
</protein>
<proteinExistence type="predicted"/>
<dbReference type="EMBL" id="GBRH01177155">
    <property type="protein sequence ID" value="JAE20741.1"/>
    <property type="molecule type" value="Transcribed_RNA"/>
</dbReference>
<reference evidence="1" key="2">
    <citation type="journal article" date="2015" name="Data Brief">
        <title>Shoot transcriptome of the giant reed, Arundo donax.</title>
        <authorList>
            <person name="Barrero R.A."/>
            <person name="Guerrero F.D."/>
            <person name="Moolhuijzen P."/>
            <person name="Goolsby J.A."/>
            <person name="Tidwell J."/>
            <person name="Bellgard S.E."/>
            <person name="Bellgard M.I."/>
        </authorList>
    </citation>
    <scope>NUCLEOTIDE SEQUENCE</scope>
    <source>
        <tissue evidence="1">Shoot tissue taken approximately 20 cm above the soil surface</tissue>
    </source>
</reference>
<dbReference type="PANTHER" id="PTHR47069:SF8">
    <property type="entry name" value="MYB_SANT-LIKE DOMAIN-CONTAINING PROTEIN"/>
    <property type="match status" value="1"/>
</dbReference>
<sequence length="175" mass="19559">MKTGGKTKLREAEQFCGKALPQENDLTILFGSMDGDDGTMLCVGGIGDTTPTHGGSEKNLAPMLENNADWSEDNIGRSSVGRVAQRTGNEVMVDSPLPKKSKSMEYYVERIYESMLERSRNEKNAMRCEQEVTELWQLVEEHGVSQGSKLYFIATELFSSPTRRATFRCINTPEH</sequence>
<organism evidence="1">
    <name type="scientific">Arundo donax</name>
    <name type="common">Giant reed</name>
    <name type="synonym">Donax arundinaceus</name>
    <dbReference type="NCBI Taxonomy" id="35708"/>
    <lineage>
        <taxon>Eukaryota</taxon>
        <taxon>Viridiplantae</taxon>
        <taxon>Streptophyta</taxon>
        <taxon>Embryophyta</taxon>
        <taxon>Tracheophyta</taxon>
        <taxon>Spermatophyta</taxon>
        <taxon>Magnoliopsida</taxon>
        <taxon>Liliopsida</taxon>
        <taxon>Poales</taxon>
        <taxon>Poaceae</taxon>
        <taxon>PACMAD clade</taxon>
        <taxon>Arundinoideae</taxon>
        <taxon>Arundineae</taxon>
        <taxon>Arundo</taxon>
    </lineage>
</organism>